<gene>
    <name evidence="1" type="ORF">KIN20_032929</name>
</gene>
<sequence>MKKASLIGNAEVEGMKKQFEHSSKSIYITSPSREIKESGVEVSGSLVEQN</sequence>
<evidence type="ECO:0000313" key="2">
    <source>
        <dbReference type="Proteomes" id="UP001196413"/>
    </source>
</evidence>
<reference evidence="1" key="1">
    <citation type="submission" date="2021-06" db="EMBL/GenBank/DDBJ databases">
        <title>Parelaphostrongylus tenuis whole genome reference sequence.</title>
        <authorList>
            <person name="Garwood T.J."/>
            <person name="Larsen P.A."/>
            <person name="Fountain-Jones N.M."/>
            <person name="Garbe J.R."/>
            <person name="Macchietto M.G."/>
            <person name="Kania S.A."/>
            <person name="Gerhold R.W."/>
            <person name="Richards J.E."/>
            <person name="Wolf T.M."/>
        </authorList>
    </citation>
    <scope>NUCLEOTIDE SEQUENCE</scope>
    <source>
        <strain evidence="1">MNPRO001-30</strain>
        <tissue evidence="1">Meninges</tissue>
    </source>
</reference>
<dbReference type="Proteomes" id="UP001196413">
    <property type="component" value="Unassembled WGS sequence"/>
</dbReference>
<dbReference type="AlphaFoldDB" id="A0AAD5R7U5"/>
<accession>A0AAD5R7U5</accession>
<protein>
    <submittedName>
        <fullName evidence="1">Uncharacterized protein</fullName>
    </submittedName>
</protein>
<organism evidence="1 2">
    <name type="scientific">Parelaphostrongylus tenuis</name>
    <name type="common">Meningeal worm</name>
    <dbReference type="NCBI Taxonomy" id="148309"/>
    <lineage>
        <taxon>Eukaryota</taxon>
        <taxon>Metazoa</taxon>
        <taxon>Ecdysozoa</taxon>
        <taxon>Nematoda</taxon>
        <taxon>Chromadorea</taxon>
        <taxon>Rhabditida</taxon>
        <taxon>Rhabditina</taxon>
        <taxon>Rhabditomorpha</taxon>
        <taxon>Strongyloidea</taxon>
        <taxon>Metastrongylidae</taxon>
        <taxon>Parelaphostrongylus</taxon>
    </lineage>
</organism>
<dbReference type="EMBL" id="JAHQIW010006896">
    <property type="protein sequence ID" value="KAJ1371058.1"/>
    <property type="molecule type" value="Genomic_DNA"/>
</dbReference>
<proteinExistence type="predicted"/>
<comment type="caution">
    <text evidence="1">The sequence shown here is derived from an EMBL/GenBank/DDBJ whole genome shotgun (WGS) entry which is preliminary data.</text>
</comment>
<name>A0AAD5R7U5_PARTN</name>
<evidence type="ECO:0000313" key="1">
    <source>
        <dbReference type="EMBL" id="KAJ1371058.1"/>
    </source>
</evidence>
<keyword evidence="2" id="KW-1185">Reference proteome</keyword>